<dbReference type="EMBL" id="MJFZ01000143">
    <property type="protein sequence ID" value="RAW36282.1"/>
    <property type="molecule type" value="Genomic_DNA"/>
</dbReference>
<accession>A0A329SL33</accession>
<keyword evidence="3" id="KW-1185">Reference proteome</keyword>
<name>A0A329SL33_9STRA</name>
<gene>
    <name evidence="2" type="ORF">PC110_g7412</name>
    <name evidence="1" type="ORF">PC117_g24075</name>
</gene>
<dbReference type="VEuPathDB" id="FungiDB:PC110_g7412"/>
<dbReference type="Proteomes" id="UP000736787">
    <property type="component" value="Unassembled WGS sequence"/>
</dbReference>
<reference evidence="2 3" key="1">
    <citation type="submission" date="2018-01" db="EMBL/GenBank/DDBJ databases">
        <title>Draft genome of the strawberry crown rot pathogen Phytophthora cactorum.</title>
        <authorList>
            <person name="Armitage A.D."/>
            <person name="Lysoe E."/>
            <person name="Nellist C.F."/>
            <person name="Harrison R.J."/>
            <person name="Brurberg M.B."/>
        </authorList>
    </citation>
    <scope>NUCLEOTIDE SEQUENCE [LARGE SCALE GENOMIC DNA]</scope>
    <source>
        <strain evidence="2 3">10300</strain>
    </source>
</reference>
<proteinExistence type="predicted"/>
<reference evidence="1" key="2">
    <citation type="submission" date="2018-10" db="EMBL/GenBank/DDBJ databases">
        <title>Effector identification in a new, highly contiguous assembly of the strawberry crown rot pathogen Phytophthora cactorum.</title>
        <authorList>
            <person name="Armitage A.D."/>
            <person name="Nellist C.F."/>
            <person name="Bates H."/>
            <person name="Vickerstaff R.J."/>
            <person name="Harrison R.J."/>
        </authorList>
    </citation>
    <scope>NUCLEOTIDE SEQUENCE</scope>
    <source>
        <strain evidence="1">4040</strain>
    </source>
</reference>
<evidence type="ECO:0000313" key="3">
    <source>
        <dbReference type="Proteomes" id="UP000251314"/>
    </source>
</evidence>
<dbReference type="EMBL" id="RCMK01001550">
    <property type="protein sequence ID" value="KAG2892143.1"/>
    <property type="molecule type" value="Genomic_DNA"/>
</dbReference>
<sequence>MSPLRHPTAWVMMPHATVPVAVDDSVAAAIGLKSLQTDVDSSDSEPRDRVPSLRPTEERYHVFVGETDRRVKATGVQLKPLPKVAELLNLEGLKAEYFLAELMAREITEMVLLRRVTTVEELNSSSVTD</sequence>
<evidence type="ECO:0000313" key="1">
    <source>
        <dbReference type="EMBL" id="KAG2892143.1"/>
    </source>
</evidence>
<comment type="caution">
    <text evidence="2">The sequence shown here is derived from an EMBL/GenBank/DDBJ whole genome shotgun (WGS) entry which is preliminary data.</text>
</comment>
<protein>
    <submittedName>
        <fullName evidence="2">Uncharacterized protein</fullName>
    </submittedName>
</protein>
<organism evidence="2 3">
    <name type="scientific">Phytophthora cactorum</name>
    <dbReference type="NCBI Taxonomy" id="29920"/>
    <lineage>
        <taxon>Eukaryota</taxon>
        <taxon>Sar</taxon>
        <taxon>Stramenopiles</taxon>
        <taxon>Oomycota</taxon>
        <taxon>Peronosporomycetes</taxon>
        <taxon>Peronosporales</taxon>
        <taxon>Peronosporaceae</taxon>
        <taxon>Phytophthora</taxon>
    </lineage>
</organism>
<evidence type="ECO:0000313" key="2">
    <source>
        <dbReference type="EMBL" id="RAW36282.1"/>
    </source>
</evidence>
<dbReference type="Proteomes" id="UP000251314">
    <property type="component" value="Unassembled WGS sequence"/>
</dbReference>
<dbReference type="OrthoDB" id="126264at2759"/>
<dbReference type="AlphaFoldDB" id="A0A329SL33"/>